<evidence type="ECO:0000313" key="2">
    <source>
        <dbReference type="Proteomes" id="UP001163328"/>
    </source>
</evidence>
<protein>
    <submittedName>
        <fullName evidence="1">Gliding motility lipoprotein GldB</fullName>
    </submittedName>
</protein>
<evidence type="ECO:0000313" key="1">
    <source>
        <dbReference type="EMBL" id="UYW00663.1"/>
    </source>
</evidence>
<gene>
    <name evidence="1" type="ORF">K5I29_08960</name>
</gene>
<organism evidence="1 2">
    <name type="scientific">Flavobacterium agricola</name>
    <dbReference type="NCBI Taxonomy" id="2870839"/>
    <lineage>
        <taxon>Bacteria</taxon>
        <taxon>Pseudomonadati</taxon>
        <taxon>Bacteroidota</taxon>
        <taxon>Flavobacteriia</taxon>
        <taxon>Flavobacteriales</taxon>
        <taxon>Flavobacteriaceae</taxon>
        <taxon>Flavobacterium</taxon>
    </lineage>
</organism>
<dbReference type="PROSITE" id="PS51257">
    <property type="entry name" value="PROKAR_LIPOPROTEIN"/>
    <property type="match status" value="1"/>
</dbReference>
<keyword evidence="1" id="KW-0449">Lipoprotein</keyword>
<dbReference type="Proteomes" id="UP001163328">
    <property type="component" value="Chromosome"/>
</dbReference>
<proteinExistence type="predicted"/>
<dbReference type="InterPro" id="IPR019853">
    <property type="entry name" value="GldB-like"/>
</dbReference>
<sequence length="324" mass="37989">MRKILFTSFLLSLFFVACKDKPKVVDADYDKISAIDHETAISRFDKEYFEFDINDLDQMMAKYPFFFPGEMDPAEFLGKRNDSLWQEVYQEVQTNFPTNDKFNDVAFLFKAIKFHFPEKQVPNQLITVVGDMEKDFGAIYTDSLAIITLETYLGQDHKYYTDFPQYLRSEYNADQMAQDMATKFAYTVIAPTSDKSLLANMIQQGKILYLKDALLSYTTDAEKMNYTPEQIVWCQENESEIWSYLVDKKLLFDSDSRLDARFVRKAPFSKFYLEIDQESPGRTGVWLGWQIVKSYMQHNDVSLQTMLTTEPKDIFENSKYKPKK</sequence>
<reference evidence="1" key="1">
    <citation type="submission" date="2021-08" db="EMBL/GenBank/DDBJ databases">
        <title>Flavobacterium sp. strain CC-SYL302.</title>
        <authorList>
            <person name="Lin S.-Y."/>
            <person name="Lee T.-H."/>
            <person name="Young C.-C."/>
        </authorList>
    </citation>
    <scope>NUCLEOTIDE SEQUENCE</scope>
    <source>
        <strain evidence="1">CC-SYL302</strain>
    </source>
</reference>
<name>A0ABY6LWE8_9FLAO</name>
<dbReference type="EMBL" id="CP081495">
    <property type="protein sequence ID" value="UYW00663.1"/>
    <property type="molecule type" value="Genomic_DNA"/>
</dbReference>
<dbReference type="Pfam" id="PF25594">
    <property type="entry name" value="GldB_lipo"/>
    <property type="match status" value="1"/>
</dbReference>
<keyword evidence="2" id="KW-1185">Reference proteome</keyword>
<dbReference type="RefSeq" id="WP_264432647.1">
    <property type="nucleotide sequence ID" value="NZ_CP081495.1"/>
</dbReference>
<accession>A0ABY6LWE8</accession>